<accession>A0AAE0XXG0</accession>
<comment type="caution">
    <text evidence="1">The sequence shown here is derived from an EMBL/GenBank/DDBJ whole genome shotgun (WGS) entry which is preliminary data.</text>
</comment>
<reference evidence="1" key="1">
    <citation type="journal article" date="2023" name="G3 (Bethesda)">
        <title>A reference genome for the long-term kleptoplast-retaining sea slug Elysia crispata morphotype clarki.</title>
        <authorList>
            <person name="Eastman K.E."/>
            <person name="Pendleton A.L."/>
            <person name="Shaikh M.A."/>
            <person name="Suttiyut T."/>
            <person name="Ogas R."/>
            <person name="Tomko P."/>
            <person name="Gavelis G."/>
            <person name="Widhalm J.R."/>
            <person name="Wisecaver J.H."/>
        </authorList>
    </citation>
    <scope>NUCLEOTIDE SEQUENCE</scope>
    <source>
        <strain evidence="1">ECLA1</strain>
    </source>
</reference>
<name>A0AAE0XXG0_9GAST</name>
<evidence type="ECO:0000313" key="2">
    <source>
        <dbReference type="Proteomes" id="UP001283361"/>
    </source>
</evidence>
<organism evidence="1 2">
    <name type="scientific">Elysia crispata</name>
    <name type="common">lettuce slug</name>
    <dbReference type="NCBI Taxonomy" id="231223"/>
    <lineage>
        <taxon>Eukaryota</taxon>
        <taxon>Metazoa</taxon>
        <taxon>Spiralia</taxon>
        <taxon>Lophotrochozoa</taxon>
        <taxon>Mollusca</taxon>
        <taxon>Gastropoda</taxon>
        <taxon>Heterobranchia</taxon>
        <taxon>Euthyneura</taxon>
        <taxon>Panpulmonata</taxon>
        <taxon>Sacoglossa</taxon>
        <taxon>Placobranchoidea</taxon>
        <taxon>Plakobranchidae</taxon>
        <taxon>Elysia</taxon>
    </lineage>
</organism>
<keyword evidence="2" id="KW-1185">Reference proteome</keyword>
<evidence type="ECO:0000313" key="1">
    <source>
        <dbReference type="EMBL" id="KAK3722307.1"/>
    </source>
</evidence>
<protein>
    <submittedName>
        <fullName evidence="1">Uncharacterized protein</fullName>
    </submittedName>
</protein>
<proteinExistence type="predicted"/>
<gene>
    <name evidence="1" type="ORF">RRG08_041913</name>
</gene>
<dbReference type="Proteomes" id="UP001283361">
    <property type="component" value="Unassembled WGS sequence"/>
</dbReference>
<dbReference type="EMBL" id="JAWDGP010007375">
    <property type="protein sequence ID" value="KAK3722307.1"/>
    <property type="molecule type" value="Genomic_DNA"/>
</dbReference>
<dbReference type="AlphaFoldDB" id="A0AAE0XXG0"/>
<sequence length="71" mass="8333">MKFITKRLLCLPLFWANGPLKRVTFREGSYGHCKGMTVRRDKVVDPNTDKHSFCLSLQIRDIMMMLSVQSW</sequence>